<organism evidence="3">
    <name type="scientific">Schistocephalus solidus</name>
    <name type="common">Tapeworm</name>
    <dbReference type="NCBI Taxonomy" id="70667"/>
    <lineage>
        <taxon>Eukaryota</taxon>
        <taxon>Metazoa</taxon>
        <taxon>Spiralia</taxon>
        <taxon>Lophotrochozoa</taxon>
        <taxon>Platyhelminthes</taxon>
        <taxon>Cestoda</taxon>
        <taxon>Eucestoda</taxon>
        <taxon>Diphyllobothriidea</taxon>
        <taxon>Diphyllobothriidae</taxon>
        <taxon>Schistocephalus</taxon>
    </lineage>
</organism>
<sequence length="162" mass="18720">LPWQATDSDIQFFFRGLNIAPGGIALVLNKSGRRNGEALIRFTDREQRDLALRKHKHHMNQRYIEIYMAQGSDFISVAGGETEEALIRMRGLPYTVTAEQIVRLSDTPIEFNDKSSKIRSAPVSFHNEYPNTDRKEKQIRALFMCSLINSKNPIRMRRQARK</sequence>
<dbReference type="GO" id="GO:0003723">
    <property type="term" value="F:RNA binding"/>
    <property type="evidence" value="ECO:0007669"/>
    <property type="project" value="UniProtKB-KW"/>
</dbReference>
<dbReference type="SUPFAM" id="SSF54928">
    <property type="entry name" value="RNA-binding domain, RBD"/>
    <property type="match status" value="1"/>
</dbReference>
<reference evidence="3" key="1">
    <citation type="submission" date="2016-06" db="UniProtKB">
        <authorList>
            <consortium name="WormBaseParasite"/>
        </authorList>
    </citation>
    <scope>IDENTIFICATION</scope>
</reference>
<evidence type="ECO:0000256" key="2">
    <source>
        <dbReference type="ARBA" id="ARBA00022884"/>
    </source>
</evidence>
<name>A0A183SRU1_SCHSO</name>
<dbReference type="InterPro" id="IPR012677">
    <property type="entry name" value="Nucleotide-bd_a/b_plait_sf"/>
</dbReference>
<keyword evidence="1" id="KW-0677">Repeat</keyword>
<evidence type="ECO:0000313" key="3">
    <source>
        <dbReference type="WBParaSite" id="SSLN_0000715801-mRNA-1"/>
    </source>
</evidence>
<protein>
    <submittedName>
        <fullName evidence="3">Epithelial splicing regulatory protein 2</fullName>
    </submittedName>
</protein>
<keyword evidence="2" id="KW-0694">RNA-binding</keyword>
<dbReference type="WBParaSite" id="SSLN_0000715801-mRNA-1">
    <property type="protein sequence ID" value="SSLN_0000715801-mRNA-1"/>
    <property type="gene ID" value="SSLN_0000715801"/>
</dbReference>
<dbReference type="InterPro" id="IPR050666">
    <property type="entry name" value="ESRP"/>
</dbReference>
<dbReference type="Gene3D" id="3.30.70.330">
    <property type="match status" value="1"/>
</dbReference>
<proteinExistence type="predicted"/>
<dbReference type="InterPro" id="IPR035979">
    <property type="entry name" value="RBD_domain_sf"/>
</dbReference>
<accession>A0A183SRU1</accession>
<dbReference type="AlphaFoldDB" id="A0A183SRU1"/>
<dbReference type="PANTHER" id="PTHR13976">
    <property type="entry name" value="HETEROGENEOUS NUCLEAR RIBONUCLEOPROTEIN-RELATED"/>
    <property type="match status" value="1"/>
</dbReference>
<evidence type="ECO:0000256" key="1">
    <source>
        <dbReference type="ARBA" id="ARBA00022737"/>
    </source>
</evidence>